<gene>
    <name evidence="2" type="ORF">FBQ74_18655</name>
</gene>
<evidence type="ECO:0000256" key="1">
    <source>
        <dbReference type="SAM" id="SignalP"/>
    </source>
</evidence>
<dbReference type="InterPro" id="IPR036444">
    <property type="entry name" value="PLipase_A2_dom_sf"/>
</dbReference>
<dbReference type="SUPFAM" id="SSF48619">
    <property type="entry name" value="Phospholipase A2, PLA2"/>
    <property type="match status" value="1"/>
</dbReference>
<keyword evidence="2" id="KW-0614">Plasmid</keyword>
<dbReference type="KEGG" id="salk:FBQ74_18655"/>
<dbReference type="GO" id="GO:0050482">
    <property type="term" value="P:arachidonate secretion"/>
    <property type="evidence" value="ECO:0007669"/>
    <property type="project" value="InterPro"/>
</dbReference>
<evidence type="ECO:0008006" key="4">
    <source>
        <dbReference type="Google" id="ProtNLM"/>
    </source>
</evidence>
<feature type="chain" id="PRO_5022809773" description="Phospholipase A2 domain-containing protein" evidence="1">
    <location>
        <begin position="25"/>
        <end position="259"/>
    </location>
</feature>
<dbReference type="Gene3D" id="1.20.90.10">
    <property type="entry name" value="Phospholipase A2 domain"/>
    <property type="match status" value="1"/>
</dbReference>
<dbReference type="EMBL" id="CP039853">
    <property type="protein sequence ID" value="QCZ95542.1"/>
    <property type="molecule type" value="Genomic_DNA"/>
</dbReference>
<dbReference type="GO" id="GO:0006644">
    <property type="term" value="P:phospholipid metabolic process"/>
    <property type="evidence" value="ECO:0007669"/>
    <property type="project" value="InterPro"/>
</dbReference>
<protein>
    <recommendedName>
        <fullName evidence="4">Phospholipase A2 domain-containing protein</fullName>
    </recommendedName>
</protein>
<keyword evidence="1" id="KW-0732">Signal</keyword>
<evidence type="ECO:0000313" key="2">
    <source>
        <dbReference type="EMBL" id="QCZ95542.1"/>
    </source>
</evidence>
<organism evidence="2 3">
    <name type="scientific">Salinimonas iocasae</name>
    <dbReference type="NCBI Taxonomy" id="2572577"/>
    <lineage>
        <taxon>Bacteria</taxon>
        <taxon>Pseudomonadati</taxon>
        <taxon>Pseudomonadota</taxon>
        <taxon>Gammaproteobacteria</taxon>
        <taxon>Alteromonadales</taxon>
        <taxon>Alteromonadaceae</taxon>
        <taxon>Alteromonas/Salinimonas group</taxon>
        <taxon>Salinimonas</taxon>
    </lineage>
</organism>
<proteinExistence type="predicted"/>
<evidence type="ECO:0000313" key="3">
    <source>
        <dbReference type="Proteomes" id="UP000304912"/>
    </source>
</evidence>
<keyword evidence="3" id="KW-1185">Reference proteome</keyword>
<reference evidence="2 3" key="1">
    <citation type="submission" date="2019-04" db="EMBL/GenBank/DDBJ databases">
        <title>Salinimonas iocasae sp. nov., a halophilic bacterium isolated from the outer tube casing of tubeworms in Okinawa Trough.</title>
        <authorList>
            <person name="Zhang H."/>
            <person name="Wang H."/>
            <person name="Li C."/>
        </authorList>
    </citation>
    <scope>NUCLEOTIDE SEQUENCE [LARGE SCALE GENOMIC DNA]</scope>
    <source>
        <strain evidence="2 3">KX18D6</strain>
        <plasmid evidence="2 3">plas12</plasmid>
    </source>
</reference>
<dbReference type="Proteomes" id="UP000304912">
    <property type="component" value="Plasmid plas12"/>
</dbReference>
<accession>A0A5B7YIA1</accession>
<geneLocation type="plasmid" evidence="2 3">
    <name>plas12</name>
</geneLocation>
<dbReference type="RefSeq" id="WP_139758228.1">
    <property type="nucleotide sequence ID" value="NZ_CP039853.1"/>
</dbReference>
<dbReference type="GO" id="GO:0004623">
    <property type="term" value="F:phospholipase A2 activity"/>
    <property type="evidence" value="ECO:0007669"/>
    <property type="project" value="InterPro"/>
</dbReference>
<dbReference type="OrthoDB" id="290927at2"/>
<dbReference type="AlphaFoldDB" id="A0A5B7YIA1"/>
<feature type="signal peptide" evidence="1">
    <location>
        <begin position="1"/>
        <end position="24"/>
    </location>
</feature>
<sequence length="259" mass="28274">MKWILRIVTLQALFLLSFSSSASSADDFMITYCDTCSSSTDFSRAANVANSGKVLVFNLRHSKVKAFQLYYEPMLGGTQAVPISVPQEAFDAIDMYHNIIDYYIGYLNNTTSFDSTMKLADKSAFPLSTQSQIHGSMGLACGPSGNPQKASFIPDGIFGPACAAHDSCYDSGQPQALCDAIFREDLYGVIEDALYNSSSLLTRAIARKALREIADEYADFVEQSEEARDAYCSVSINSSKPSCTMEPWSHGATKTITLI</sequence>
<name>A0A5B7YIA1_9ALTE</name>